<sequence>MKKILLMTVIFALHVSCSSTKNSMDVSVGENKSKLIKTYGSPVRTLADNENGEILVYADQVFLNEDNSNGPRIAGQNYWDYNYVYVNKDGKVTSTRKEKQNYPPQAIDSQKIQGMNLLTAK</sequence>
<evidence type="ECO:0000313" key="2">
    <source>
        <dbReference type="Proteomes" id="UP000184112"/>
    </source>
</evidence>
<dbReference type="Proteomes" id="UP000184112">
    <property type="component" value="Unassembled WGS sequence"/>
</dbReference>
<reference evidence="1 2" key="1">
    <citation type="submission" date="2016-11" db="EMBL/GenBank/DDBJ databases">
        <authorList>
            <person name="Jaros S."/>
            <person name="Januszkiewicz K."/>
            <person name="Wedrychowicz H."/>
        </authorList>
    </citation>
    <scope>NUCLEOTIDE SEQUENCE [LARGE SCALE GENOMIC DNA]</scope>
    <source>
        <strain evidence="1 2">DSM 6792</strain>
    </source>
</reference>
<dbReference type="AlphaFoldDB" id="A0A1M5PWA1"/>
<evidence type="ECO:0000313" key="1">
    <source>
        <dbReference type="EMBL" id="SHH05966.1"/>
    </source>
</evidence>
<dbReference type="EMBL" id="FQWH01000006">
    <property type="protein sequence ID" value="SHH05966.1"/>
    <property type="molecule type" value="Genomic_DNA"/>
</dbReference>
<protein>
    <submittedName>
        <fullName evidence="1">Uncharacterized protein</fullName>
    </submittedName>
</protein>
<dbReference type="RefSeq" id="WP_073409845.1">
    <property type="nucleotide sequence ID" value="NZ_CP158862.1"/>
</dbReference>
<gene>
    <name evidence="1" type="ORF">SAMN05444388_10675</name>
</gene>
<organism evidence="1 2">
    <name type="scientific">Flavobacterium johnsoniae</name>
    <name type="common">Cytophaga johnsonae</name>
    <dbReference type="NCBI Taxonomy" id="986"/>
    <lineage>
        <taxon>Bacteria</taxon>
        <taxon>Pseudomonadati</taxon>
        <taxon>Bacteroidota</taxon>
        <taxon>Flavobacteriia</taxon>
        <taxon>Flavobacteriales</taxon>
        <taxon>Flavobacteriaceae</taxon>
        <taxon>Flavobacterium</taxon>
    </lineage>
</organism>
<proteinExistence type="predicted"/>
<name>A0A1M5PWA1_FLAJO</name>
<accession>A0A1M5PWA1</accession>